<comment type="similarity">
    <text evidence="2">Belongs to the histone-like Alba family.</text>
</comment>
<organism evidence="6 7">
    <name type="scientific">Cirrhinus molitorella</name>
    <name type="common">mud carp</name>
    <dbReference type="NCBI Taxonomy" id="172907"/>
    <lineage>
        <taxon>Eukaryota</taxon>
        <taxon>Metazoa</taxon>
        <taxon>Chordata</taxon>
        <taxon>Craniata</taxon>
        <taxon>Vertebrata</taxon>
        <taxon>Euteleostomi</taxon>
        <taxon>Actinopterygii</taxon>
        <taxon>Neopterygii</taxon>
        <taxon>Teleostei</taxon>
        <taxon>Ostariophysi</taxon>
        <taxon>Cypriniformes</taxon>
        <taxon>Cyprinidae</taxon>
        <taxon>Labeoninae</taxon>
        <taxon>Labeonini</taxon>
        <taxon>Cirrhinus</taxon>
    </lineage>
</organism>
<dbReference type="Gene3D" id="3.30.110.20">
    <property type="entry name" value="Alba-like domain"/>
    <property type="match status" value="1"/>
</dbReference>
<evidence type="ECO:0000256" key="1">
    <source>
        <dbReference type="ARBA" id="ARBA00004123"/>
    </source>
</evidence>
<keyword evidence="7" id="KW-1185">Reference proteome</keyword>
<dbReference type="InterPro" id="IPR051958">
    <property type="entry name" value="Alba-like_NAB"/>
</dbReference>
<evidence type="ECO:0000256" key="4">
    <source>
        <dbReference type="SAM" id="MobiDB-lite"/>
    </source>
</evidence>
<feature type="compositionally biased region" description="Gly residues" evidence="4">
    <location>
        <begin position="138"/>
        <end position="150"/>
    </location>
</feature>
<dbReference type="SUPFAM" id="SSF82704">
    <property type="entry name" value="AlbA-like"/>
    <property type="match status" value="1"/>
</dbReference>
<feature type="region of interest" description="Disordered" evidence="4">
    <location>
        <begin position="129"/>
        <end position="172"/>
    </location>
</feature>
<dbReference type="Proteomes" id="UP001187343">
    <property type="component" value="Unassembled WGS sequence"/>
</dbReference>
<dbReference type="InterPro" id="IPR001304">
    <property type="entry name" value="C-type_lectin-like"/>
</dbReference>
<dbReference type="InterPro" id="IPR016187">
    <property type="entry name" value="CTDL_fold"/>
</dbReference>
<evidence type="ECO:0000313" key="6">
    <source>
        <dbReference type="EMBL" id="KAK2902720.1"/>
    </source>
</evidence>
<dbReference type="GO" id="GO:0000172">
    <property type="term" value="C:ribonuclease MRP complex"/>
    <property type="evidence" value="ECO:0007669"/>
    <property type="project" value="TreeGrafter"/>
</dbReference>
<protein>
    <recommendedName>
        <fullName evidence="5">C-type lectin domain-containing protein</fullName>
    </recommendedName>
</protein>
<comment type="caution">
    <text evidence="6">The sequence shown here is derived from an EMBL/GenBank/DDBJ whole genome shotgun (WGS) entry which is preliminary data.</text>
</comment>
<dbReference type="PANTHER" id="PTHR13516:SF8">
    <property type="entry name" value="RIBONUCLEASE P PROTEIN SUBUNIT P25-LIKE PROTEIN"/>
    <property type="match status" value="1"/>
</dbReference>
<dbReference type="SUPFAM" id="SSF56436">
    <property type="entry name" value="C-type lectin-like"/>
    <property type="match status" value="1"/>
</dbReference>
<dbReference type="InterPro" id="IPR036882">
    <property type="entry name" value="Alba-like_dom_sf"/>
</dbReference>
<reference evidence="6" key="1">
    <citation type="submission" date="2023-08" db="EMBL/GenBank/DDBJ databases">
        <title>Chromosome-level Genome Assembly of mud carp (Cirrhinus molitorella).</title>
        <authorList>
            <person name="Liu H."/>
        </authorList>
    </citation>
    <scope>NUCLEOTIDE SEQUENCE</scope>
    <source>
        <strain evidence="6">Prfri</strain>
        <tissue evidence="6">Muscle</tissue>
    </source>
</reference>
<evidence type="ECO:0000259" key="5">
    <source>
        <dbReference type="PROSITE" id="PS50041"/>
    </source>
</evidence>
<evidence type="ECO:0000313" key="7">
    <source>
        <dbReference type="Proteomes" id="UP001187343"/>
    </source>
</evidence>
<gene>
    <name evidence="6" type="ORF">Q8A67_007433</name>
</gene>
<dbReference type="GO" id="GO:0005634">
    <property type="term" value="C:nucleus"/>
    <property type="evidence" value="ECO:0007669"/>
    <property type="project" value="UniProtKB-SubCell"/>
</dbReference>
<dbReference type="Gene3D" id="3.10.100.10">
    <property type="entry name" value="Mannose-Binding Protein A, subunit A"/>
    <property type="match status" value="1"/>
</dbReference>
<keyword evidence="3" id="KW-0539">Nucleus</keyword>
<name>A0AA88Q176_9TELE</name>
<dbReference type="AlphaFoldDB" id="A0AA88Q176"/>
<dbReference type="InterPro" id="IPR002775">
    <property type="entry name" value="DNA/RNA-bd_Alba-like"/>
</dbReference>
<evidence type="ECO:0000256" key="3">
    <source>
        <dbReference type="ARBA" id="ARBA00023242"/>
    </source>
</evidence>
<proteinExistence type="inferred from homology"/>
<comment type="subcellular location">
    <subcellularLocation>
        <location evidence="1">Nucleus</location>
    </subcellularLocation>
</comment>
<dbReference type="GO" id="GO:0001682">
    <property type="term" value="P:tRNA 5'-leader removal"/>
    <property type="evidence" value="ECO:0007669"/>
    <property type="project" value="TreeGrafter"/>
</dbReference>
<dbReference type="EMBL" id="JAUYZG010000007">
    <property type="protein sequence ID" value="KAK2902720.1"/>
    <property type="molecule type" value="Genomic_DNA"/>
</dbReference>
<dbReference type="CDD" id="cd00037">
    <property type="entry name" value="CLECT"/>
    <property type="match status" value="1"/>
</dbReference>
<sequence length="711" mass="78988">MEEKTASADHPGPHEGSEVSVGLGQNLCRQIVFTGVGPSVAKAITCVEIMKRRVHGLHQHTKLVYRTVQEVWEPLEPEAGLDSLTVSRNVPSIWVLLSRDSLDKNQPGYQAPGCFDTLWAQALKEEAATVKQRRKRGGTGAGRTEGTGRGKGPRKQLGRPGEPRRPFGHAAGLSMDNRGTSFITAFPENIAAYYRKTFNRFKITTLHPDTTVNVTYVANGSVKASGTLPKGIVWTLNLTKEVEESQFVSSDKVFQIASDKNITVVAVSGWDGRLQSHIVQPEQNLGTVYHVPSLNYTKIAASFNLTTTDVRFLPFRLMIINAVDNDNTVTVKQVDERGQSQESTISLDSYSIYQIQINETVREIHAESKVAVILTHPCFDSKNCSCNMVLNQLQPFVPNDKSDKFPVPPLNVKQILVTTDKPFKFCQGDLTTCTGVSVESSSDILPLLPNFLNKTSLISTSIRVSIRIVSSGLILDLIPVSKFAGCYLVDFNSSRSGALVIANTSSTDGVQMNNQPLPSHVKWSVLNGTEYSWAVVMGERITTIWHPTGRIGVYMVELLESNNTYLSAASVINMDPDSQGCLVTPEMFVLGEEEMNWFMSRHYCMENADLFARLNDKNSQDKMALNMTLEEPTEGWISLRRSLISTNWYWKNEDSFPPNVDFTYWESGHPESPEKGLCASVSLDPSKDFKWKSARCCSKKKPVCYKSAKYL</sequence>
<evidence type="ECO:0000256" key="2">
    <source>
        <dbReference type="ARBA" id="ARBA00008018"/>
    </source>
</evidence>
<dbReference type="GO" id="GO:0003723">
    <property type="term" value="F:RNA binding"/>
    <property type="evidence" value="ECO:0007669"/>
    <property type="project" value="TreeGrafter"/>
</dbReference>
<accession>A0AA88Q176</accession>
<dbReference type="InterPro" id="IPR016186">
    <property type="entry name" value="C-type_lectin-like/link_sf"/>
</dbReference>
<dbReference type="Pfam" id="PF01918">
    <property type="entry name" value="Alba"/>
    <property type="match status" value="1"/>
</dbReference>
<feature type="domain" description="C-type lectin" evidence="5">
    <location>
        <begin position="588"/>
        <end position="705"/>
    </location>
</feature>
<dbReference type="PROSITE" id="PS50041">
    <property type="entry name" value="C_TYPE_LECTIN_2"/>
    <property type="match status" value="1"/>
</dbReference>
<dbReference type="PANTHER" id="PTHR13516">
    <property type="entry name" value="RIBONUCLEASE P SUBUNIT P25"/>
    <property type="match status" value="1"/>
</dbReference>
<dbReference type="Pfam" id="PF00059">
    <property type="entry name" value="Lectin_C"/>
    <property type="match status" value="1"/>
</dbReference>